<proteinExistence type="predicted"/>
<reference evidence="1" key="1">
    <citation type="submission" date="2010-07" db="EMBL/GenBank/DDBJ databases">
        <authorList>
            <consortium name="CONSOLIDER consortium CSD2007-00005"/>
            <person name="Guazzaroni M.-E."/>
            <person name="Richter M."/>
            <person name="Garcia-Salamanca A."/>
            <person name="Yarza P."/>
            <person name="Ferrer M."/>
        </authorList>
    </citation>
    <scope>NUCLEOTIDE SEQUENCE</scope>
</reference>
<dbReference type="AlphaFoldDB" id="D9PFJ2"/>
<organism evidence="1">
    <name type="scientific">sediment metagenome</name>
    <dbReference type="NCBI Taxonomy" id="749907"/>
    <lineage>
        <taxon>unclassified sequences</taxon>
        <taxon>metagenomes</taxon>
        <taxon>ecological metagenomes</taxon>
    </lineage>
</organism>
<gene>
    <name evidence="1" type="ORF">LDC_0274</name>
</gene>
<reference evidence="1" key="2">
    <citation type="journal article" date="2011" name="Microb. Ecol.">
        <title>Taxonomic and Functional Metagenomic Profiling of the Microbial Community in the Anoxic Sediment of a Sub-saline Shallow Lake (Laguna de Carrizo, Central Spain).</title>
        <authorList>
            <person name="Ferrer M."/>
            <person name="Guazzaroni M.E."/>
            <person name="Richter M."/>
            <person name="Garcia-Salamanca A."/>
            <person name="Yarza P."/>
            <person name="Suarez-Suarez A."/>
            <person name="Solano J."/>
            <person name="Alcaide M."/>
            <person name="van Dillewijn P."/>
            <person name="Molina-Henares M.A."/>
            <person name="Lopez-Cortes N."/>
            <person name="Al-Ramahi Y."/>
            <person name="Guerrero C."/>
            <person name="Acosta A."/>
            <person name="de Eugenio L.I."/>
            <person name="Martinez V."/>
            <person name="Marques S."/>
            <person name="Rojo F."/>
            <person name="Santero E."/>
            <person name="Genilloud O."/>
            <person name="Perez-Perez J."/>
            <person name="Rossello-Mora R."/>
            <person name="Ramos J.L."/>
        </authorList>
    </citation>
    <scope>NUCLEOTIDE SEQUENCE</scope>
</reference>
<protein>
    <submittedName>
        <fullName evidence="1">Uncharacterized protein</fullName>
    </submittedName>
</protein>
<evidence type="ECO:0000313" key="1">
    <source>
        <dbReference type="EMBL" id="EFK97668.1"/>
    </source>
</evidence>
<name>D9PFJ2_9ZZZZ</name>
<dbReference type="EMBL" id="ADZX01000072">
    <property type="protein sequence ID" value="EFK97668.1"/>
    <property type="molecule type" value="Genomic_DNA"/>
</dbReference>
<comment type="caution">
    <text evidence="1">The sequence shown here is derived from an EMBL/GenBank/DDBJ whole genome shotgun (WGS) entry which is preliminary data.</text>
</comment>
<accession>D9PFJ2</accession>
<sequence>MNSILSSSAHFSLVPGFSGISFTSSFICEKGIQKTLHTSFTAARAAKVPKVHI</sequence>